<feature type="region of interest" description="Disordered" evidence="2">
    <location>
        <begin position="56"/>
        <end position="76"/>
    </location>
</feature>
<evidence type="ECO:0000256" key="3">
    <source>
        <dbReference type="SAM" id="SignalP"/>
    </source>
</evidence>
<dbReference type="InterPro" id="IPR004147">
    <property type="entry name" value="ABC1_dom"/>
</dbReference>
<protein>
    <recommendedName>
        <fullName evidence="4">ABC1 atypical kinase-like domain-containing protein</fullName>
    </recommendedName>
</protein>
<comment type="similarity">
    <text evidence="1">Belongs to the protein kinase superfamily. ADCK protein kinase family.</text>
</comment>
<dbReference type="Pfam" id="PF03109">
    <property type="entry name" value="ABC1"/>
    <property type="match status" value="1"/>
</dbReference>
<keyword evidence="3" id="KW-0732">Signal</keyword>
<evidence type="ECO:0000256" key="2">
    <source>
        <dbReference type="SAM" id="MobiDB-lite"/>
    </source>
</evidence>
<dbReference type="AlphaFoldDB" id="A0A7R9UF87"/>
<evidence type="ECO:0000256" key="1">
    <source>
        <dbReference type="ARBA" id="ARBA00009670"/>
    </source>
</evidence>
<sequence>MSLSSMWRLLLLAVALPGATSLCPSLSAARAGAHARHLGVYRSRLWAVASPVSQESHGLKGESAGDGAHAHAAPAARSHSAEWMTSKLFKKKSQRGLRGLSLAPDDMTEEDFDEEEEAFQKVKQRMNAGDRFLAAADGRWWRRGFNNIWRYLETFRFVVGLALLEIRAQRSTSPAEGRRLRGKAARFCRRGLLQLGPTFIKAGQIVSTRIDAVPAEYIQELSTLQDSVPVSTTSGAYAKRVIRRELKKPVEELFSDFEEIPFASASLGQVHRATEKGTGRTLAIKVQRAGIAKLLEVDLKTLRIIARLANRFDPNADGAKRDWVTLCEQSAAVLLEECDYRLEANNAMAFARNFEGIEWVKVPDVLPELSSRRVLTMEYVPGIKINSLGKLSEYGVDTRWCAARVSDAYLLQLCRHGFFHCDPHPGNIAVLPPKPQPVAGAPALPPASAEHAVNAEGSQHAGIAPVEGKVEGKVGGKVEGQVEDEDSKEALSKRGFAWSDSPTLPTIVWYDFGMVRALGTEMRKNIVDLVVSIYDNDPALATSTLFKLNAVAPGTDAANLRRFAKTCLTEFTETLDTGATWLNQGTDEEQRKELRKRRAKLGADLLTFGSATPLVVPPSFALIFRALTTLDGLGKTLDSKYDLTRLSRPFIRELVVSRNGGAAVYVSGQVLKKLGLRPVDISNFLKGPRMISRIDDFCSRLENGEAQLQVRTLEAELALQRVEAVQAATFSTVLAAAFLNAAMLMGKSKAVLSAATLGGKIVAFFAKVFSLKTLLYVGAAYNTFRAVTTMWKLKKLKSRQRKLGLLSD</sequence>
<feature type="signal peptide" evidence="3">
    <location>
        <begin position="1"/>
        <end position="21"/>
    </location>
</feature>
<accession>A0A7R9UF87</accession>
<dbReference type="InterPro" id="IPR050154">
    <property type="entry name" value="UbiB_kinase"/>
</dbReference>
<name>A0A7R9UF87_9STRA</name>
<feature type="domain" description="ABC1 atypical kinase-like" evidence="4">
    <location>
        <begin position="224"/>
        <end position="431"/>
    </location>
</feature>
<feature type="chain" id="PRO_5030883193" description="ABC1 atypical kinase-like domain-containing protein" evidence="3">
    <location>
        <begin position="22"/>
        <end position="808"/>
    </location>
</feature>
<organism evidence="5">
    <name type="scientific">Pinguiococcus pyrenoidosus</name>
    <dbReference type="NCBI Taxonomy" id="172671"/>
    <lineage>
        <taxon>Eukaryota</taxon>
        <taxon>Sar</taxon>
        <taxon>Stramenopiles</taxon>
        <taxon>Ochrophyta</taxon>
        <taxon>Pinguiophyceae</taxon>
        <taxon>Pinguiochrysidales</taxon>
        <taxon>Pinguiochrysidaceae</taxon>
        <taxon>Pinguiococcus</taxon>
    </lineage>
</organism>
<dbReference type="InterPro" id="IPR011009">
    <property type="entry name" value="Kinase-like_dom_sf"/>
</dbReference>
<proteinExistence type="inferred from homology"/>
<feature type="compositionally biased region" description="Low complexity" evidence="2">
    <location>
        <begin position="61"/>
        <end position="76"/>
    </location>
</feature>
<gene>
    <name evidence="5" type="ORF">PPYR1160_LOCUS11943</name>
</gene>
<dbReference type="CDD" id="cd05121">
    <property type="entry name" value="ABC1_ADCK3-like"/>
    <property type="match status" value="1"/>
</dbReference>
<dbReference type="EMBL" id="HBEA01015650">
    <property type="protein sequence ID" value="CAD8262441.1"/>
    <property type="molecule type" value="Transcribed_RNA"/>
</dbReference>
<dbReference type="PANTHER" id="PTHR10566">
    <property type="entry name" value="CHAPERONE-ACTIVITY OF BC1 COMPLEX CABC1 -RELATED"/>
    <property type="match status" value="1"/>
</dbReference>
<dbReference type="PANTHER" id="PTHR10566:SF113">
    <property type="entry name" value="PROTEIN ACTIVITY OF BC1 COMPLEX KINASE 7, CHLOROPLASTIC"/>
    <property type="match status" value="1"/>
</dbReference>
<evidence type="ECO:0000313" key="5">
    <source>
        <dbReference type="EMBL" id="CAD8262441.1"/>
    </source>
</evidence>
<evidence type="ECO:0000259" key="4">
    <source>
        <dbReference type="Pfam" id="PF03109"/>
    </source>
</evidence>
<reference evidence="5" key="1">
    <citation type="submission" date="2021-01" db="EMBL/GenBank/DDBJ databases">
        <authorList>
            <person name="Corre E."/>
            <person name="Pelletier E."/>
            <person name="Niang G."/>
            <person name="Scheremetjew M."/>
            <person name="Finn R."/>
            <person name="Kale V."/>
            <person name="Holt S."/>
            <person name="Cochrane G."/>
            <person name="Meng A."/>
            <person name="Brown T."/>
            <person name="Cohen L."/>
        </authorList>
    </citation>
    <scope>NUCLEOTIDE SEQUENCE</scope>
    <source>
        <strain evidence="5">CCMP2078</strain>
    </source>
</reference>
<dbReference type="SUPFAM" id="SSF56112">
    <property type="entry name" value="Protein kinase-like (PK-like)"/>
    <property type="match status" value="1"/>
</dbReference>